<dbReference type="AlphaFoldDB" id="A0AAV3JIM5"/>
<evidence type="ECO:0000313" key="1">
    <source>
        <dbReference type="EMBL" id="EPG59039.1"/>
    </source>
</evidence>
<dbReference type="Proteomes" id="UP000014570">
    <property type="component" value="Unassembled WGS sequence"/>
</dbReference>
<gene>
    <name evidence="1" type="ORF">LEP1GSC103_0439</name>
</gene>
<evidence type="ECO:0000313" key="2">
    <source>
        <dbReference type="Proteomes" id="UP000014570"/>
    </source>
</evidence>
<dbReference type="EMBL" id="AHNP02000004">
    <property type="protein sequence ID" value="EPG59039.1"/>
    <property type="molecule type" value="Genomic_DNA"/>
</dbReference>
<reference evidence="1 2" key="1">
    <citation type="submission" date="2013-04" db="EMBL/GenBank/DDBJ databases">
        <authorList>
            <person name="Harkins D.M."/>
            <person name="Durkin A.S."/>
            <person name="Brinkac L.M."/>
            <person name="Haft D.H."/>
            <person name="Selengut J.D."/>
            <person name="Sanka R."/>
            <person name="DePew J."/>
            <person name="Purushe J."/>
            <person name="Chanthongthip A."/>
            <person name="Lattana O."/>
            <person name="Phetsouvanh R."/>
            <person name="Newton P.N."/>
            <person name="Vinetz J.M."/>
            <person name="Sutton G.G."/>
            <person name="Nierman W.C."/>
            <person name="Fouts D.E."/>
        </authorList>
    </citation>
    <scope>NUCLEOTIDE SEQUENCE [LARGE SCALE GENOMIC DNA]</scope>
    <source>
        <strain evidence="1 2">UI 09931</strain>
    </source>
</reference>
<accession>A0AAV3JIM5</accession>
<sequence length="37" mass="4224">MKPLNLHADFQTPLGSFEFGPKQSYDSLKVRQPALYV</sequence>
<proteinExistence type="predicted"/>
<organism evidence="1 2">
    <name type="scientific">Leptospira borgpetersenii serovar Javanica str. UI 09931</name>
    <dbReference type="NCBI Taxonomy" id="1049767"/>
    <lineage>
        <taxon>Bacteria</taxon>
        <taxon>Pseudomonadati</taxon>
        <taxon>Spirochaetota</taxon>
        <taxon>Spirochaetia</taxon>
        <taxon>Leptospirales</taxon>
        <taxon>Leptospiraceae</taxon>
        <taxon>Leptospira</taxon>
    </lineage>
</organism>
<protein>
    <submittedName>
        <fullName evidence="1">Uncharacterized protein</fullName>
    </submittedName>
</protein>
<comment type="caution">
    <text evidence="1">The sequence shown here is derived from an EMBL/GenBank/DDBJ whole genome shotgun (WGS) entry which is preliminary data.</text>
</comment>
<name>A0AAV3JIM5_LEPBO</name>